<feature type="domain" description="CobQ/CobB/MinD/ParA nucleotide binding" evidence="1">
    <location>
        <begin position="4"/>
        <end position="128"/>
    </location>
</feature>
<gene>
    <name evidence="2" type="ORF">HKX06_21705</name>
</gene>
<dbReference type="SUPFAM" id="SSF52540">
    <property type="entry name" value="P-loop containing nucleoside triphosphate hydrolases"/>
    <property type="match status" value="1"/>
</dbReference>
<dbReference type="PANTHER" id="PTHR13696:SF96">
    <property type="entry name" value="COBQ_COBB_MIND_PARA NUCLEOTIDE BINDING DOMAIN-CONTAINING PROTEIN"/>
    <property type="match status" value="1"/>
</dbReference>
<dbReference type="AlphaFoldDB" id="A0A7Y2PEV3"/>
<dbReference type="Gene3D" id="3.40.50.300">
    <property type="entry name" value="P-loop containing nucleotide triphosphate hydrolases"/>
    <property type="match status" value="1"/>
</dbReference>
<evidence type="ECO:0000313" key="3">
    <source>
        <dbReference type="Proteomes" id="UP000550136"/>
    </source>
</evidence>
<protein>
    <submittedName>
        <fullName evidence="2">AAA family ATPase</fullName>
    </submittedName>
</protein>
<accession>A0A7Y2PEV3</accession>
<dbReference type="InterPro" id="IPR048089">
    <property type="entry name" value="McdA"/>
</dbReference>
<dbReference type="InterPro" id="IPR027417">
    <property type="entry name" value="P-loop_NTPase"/>
</dbReference>
<dbReference type="RefSeq" id="WP_035386795.1">
    <property type="nucleotide sequence ID" value="NZ_JABEOU010000073.1"/>
</dbReference>
<organism evidence="2 3">
    <name type="scientific">Sphingomonas paucimobilis</name>
    <name type="common">Pseudomonas paucimobilis</name>
    <dbReference type="NCBI Taxonomy" id="13689"/>
    <lineage>
        <taxon>Bacteria</taxon>
        <taxon>Pseudomonadati</taxon>
        <taxon>Pseudomonadota</taxon>
        <taxon>Alphaproteobacteria</taxon>
        <taxon>Sphingomonadales</taxon>
        <taxon>Sphingomonadaceae</taxon>
        <taxon>Sphingomonas</taxon>
    </lineage>
</organism>
<evidence type="ECO:0000259" key="1">
    <source>
        <dbReference type="Pfam" id="PF01656"/>
    </source>
</evidence>
<dbReference type="PANTHER" id="PTHR13696">
    <property type="entry name" value="P-LOOP CONTAINING NUCLEOSIDE TRIPHOSPHATE HYDROLASE"/>
    <property type="match status" value="1"/>
</dbReference>
<reference evidence="2 3" key="1">
    <citation type="submission" date="2020-05" db="EMBL/GenBank/DDBJ databases">
        <title>Draft Genome Sequences of Sphingomonas sp. Isolated from the International Space Station.</title>
        <authorList>
            <person name="Bijlani S."/>
            <person name="Singh N.K."/>
            <person name="Mason C.E."/>
            <person name="Wang C.C."/>
            <person name="Venkateswaran K."/>
        </authorList>
    </citation>
    <scope>NUCLEOTIDE SEQUENCE [LARGE SCALE GENOMIC DNA]</scope>
    <source>
        <strain evidence="2 3">FKI-L5-BR-P1</strain>
    </source>
</reference>
<comment type="caution">
    <text evidence="2">The sequence shown here is derived from an EMBL/GenBank/DDBJ whole genome shotgun (WGS) entry which is preliminary data.</text>
</comment>
<dbReference type="EMBL" id="JABEOU010000073">
    <property type="protein sequence ID" value="NNG59950.1"/>
    <property type="molecule type" value="Genomic_DNA"/>
</dbReference>
<dbReference type="InterPro" id="IPR050678">
    <property type="entry name" value="DNA_Partitioning_ATPase"/>
</dbReference>
<proteinExistence type="predicted"/>
<dbReference type="InterPro" id="IPR002586">
    <property type="entry name" value="CobQ/CobB/MinD/ParA_Nub-bd_dom"/>
</dbReference>
<dbReference type="Proteomes" id="UP000550136">
    <property type="component" value="Unassembled WGS sequence"/>
</dbReference>
<dbReference type="Pfam" id="PF01656">
    <property type="entry name" value="CbiA"/>
    <property type="match status" value="1"/>
</dbReference>
<evidence type="ECO:0000313" key="2">
    <source>
        <dbReference type="EMBL" id="NNG59950.1"/>
    </source>
</evidence>
<dbReference type="NCBIfam" id="NF041546">
    <property type="entry name" value="ParA_partition"/>
    <property type="match status" value="1"/>
</dbReference>
<dbReference type="CDD" id="cd02042">
    <property type="entry name" value="ParAB_family"/>
    <property type="match status" value="1"/>
</dbReference>
<name>A0A7Y2PEV3_SPHPI</name>
<dbReference type="PIRSF" id="PIRSF009320">
    <property type="entry name" value="Nuc_binding_HP_1000"/>
    <property type="match status" value="1"/>
</dbReference>
<sequence length="228" mass="23982">MKVITVISQKGGAGKTTLAIHLAAAGAGAGLTALILDTDPQATASHWSEWRGSSDLEVVDCASPPLLPRKLQQAAELGADLVVIDTPPHADIMAREACKVADLVLIPCRPQAFDLKAVEMTAELVQATGKPAFVLFMGGPQRAPTTYRDARELIEGGDGVAGMGVDVAPVMLTQRAIYHHSTAQGKTAIELEPEGKAAEEVAALWAWTSEQVNVSARSRVSRKKRGAA</sequence>